<reference evidence="1 2" key="2">
    <citation type="journal article" date="2016" name="Int. J. Syst. Evol. Microbiol.">
        <title>Bacillus gobiensis sp. nov., isolated from a soil sample.</title>
        <authorList>
            <person name="Liu B."/>
            <person name="Liu G.H."/>
            <person name="Cetin S."/>
            <person name="Schumann P."/>
            <person name="Pan Z.Z."/>
            <person name="Chen Q.Q."/>
        </authorList>
    </citation>
    <scope>NUCLEOTIDE SEQUENCE [LARGE SCALE GENOMIC DNA]</scope>
    <source>
        <strain evidence="1 2">FJAT-4402</strain>
    </source>
</reference>
<keyword evidence="2" id="KW-1185">Reference proteome</keyword>
<evidence type="ECO:0000313" key="1">
    <source>
        <dbReference type="EMBL" id="ALC80319.1"/>
    </source>
</evidence>
<organism evidence="1 2">
    <name type="scientific">Bacillus gobiensis</name>
    <dbReference type="NCBI Taxonomy" id="1441095"/>
    <lineage>
        <taxon>Bacteria</taxon>
        <taxon>Bacillati</taxon>
        <taxon>Bacillota</taxon>
        <taxon>Bacilli</taxon>
        <taxon>Bacillales</taxon>
        <taxon>Bacillaceae</taxon>
        <taxon>Bacillus</taxon>
    </lineage>
</organism>
<dbReference type="PATRIC" id="fig|1441095.3.peg.205"/>
<evidence type="ECO:0008006" key="3">
    <source>
        <dbReference type="Google" id="ProtNLM"/>
    </source>
</evidence>
<name>A0A0M5JI39_9BACI</name>
<dbReference type="InterPro" id="IPR014962">
    <property type="entry name" value="YolD"/>
</dbReference>
<sequence length="60" mass="7022">MILNALRKNSFITVNYYENGSLKTSKGRISHLNVYEQHLTLIDEHKKTYSIRLSAIKEIQ</sequence>
<accession>A0A0M5JI39</accession>
<protein>
    <recommendedName>
        <fullName evidence="3">YolD-like family protein</fullName>
    </recommendedName>
</protein>
<dbReference type="EMBL" id="CP012600">
    <property type="protein sequence ID" value="ALC80319.1"/>
    <property type="molecule type" value="Genomic_DNA"/>
</dbReference>
<dbReference type="OrthoDB" id="2937497at2"/>
<proteinExistence type="predicted"/>
<gene>
    <name evidence="1" type="ORF">AM592_00920</name>
</gene>
<dbReference type="Pfam" id="PF08863">
    <property type="entry name" value="YolD"/>
    <property type="match status" value="1"/>
</dbReference>
<evidence type="ECO:0000313" key="2">
    <source>
        <dbReference type="Proteomes" id="UP000067625"/>
    </source>
</evidence>
<dbReference type="AlphaFoldDB" id="A0A0M5JI39"/>
<dbReference type="Proteomes" id="UP000067625">
    <property type="component" value="Chromosome"/>
</dbReference>
<dbReference type="RefSeq" id="WP_053602045.1">
    <property type="nucleotide sequence ID" value="NZ_CP012600.1"/>
</dbReference>
<reference evidence="2" key="1">
    <citation type="submission" date="2015-08" db="EMBL/GenBank/DDBJ databases">
        <title>Genome sequencing project for genomic taxonomy and phylogenomics of Bacillus-like bacteria.</title>
        <authorList>
            <person name="Liu B."/>
            <person name="Wang J."/>
            <person name="Zhu Y."/>
            <person name="Liu G."/>
            <person name="Chen Q."/>
            <person name="Chen Z."/>
            <person name="Lan J."/>
            <person name="Che J."/>
            <person name="Ge C."/>
            <person name="Shi H."/>
            <person name="Pan Z."/>
            <person name="Liu X."/>
        </authorList>
    </citation>
    <scope>NUCLEOTIDE SEQUENCE [LARGE SCALE GENOMIC DNA]</scope>
    <source>
        <strain evidence="2">FJAT-4402</strain>
    </source>
</reference>